<sequence>MKHYEEIYIAGFRGLKNAKLSNLSEFNILVGNNNSGKTSALEALELFSNPFYQRNIFHVSRLRERLLGPSRVKLTILDSISWLFPKDSEIIKISAIQDGKKKIIEMGIKEEIVYETNKNITDEEFIQEELFDDYTHEEIKILDISVVYKTDEETIRKEEFQFNENNILSFKSSNAEPFIKSSLITPIDHRVKAYSVNELNDVIISGDRPKIISALQYFDPDIIGIEFLMPSSGQGSYHSFIPYINHSKLGLVPVNMFGDGLRKALTLASALINAQNGLLLIDELETGIHTSILGEFFQWLVNACKEFNIQLFATTHSLEAIDSILDATKKDLDKLTVYRLENRNNETYVKRFPGDTLYDIRYQLGQDVR</sequence>
<dbReference type="PANTHER" id="PTHR43581:SF4">
    <property type="entry name" value="ATP_GTP PHOSPHATASE"/>
    <property type="match status" value="1"/>
</dbReference>
<accession>A0A150KPI9</accession>
<proteinExistence type="predicted"/>
<name>A0A150KPI9_9BACI</name>
<organism evidence="2 3">
    <name type="scientific">Heyndrickxia sporothermodurans</name>
    <dbReference type="NCBI Taxonomy" id="46224"/>
    <lineage>
        <taxon>Bacteria</taxon>
        <taxon>Bacillati</taxon>
        <taxon>Bacillota</taxon>
        <taxon>Bacilli</taxon>
        <taxon>Bacillales</taxon>
        <taxon>Bacillaceae</taxon>
        <taxon>Heyndrickxia</taxon>
    </lineage>
</organism>
<evidence type="ECO:0000313" key="2">
    <source>
        <dbReference type="EMBL" id="KYC96150.1"/>
    </source>
</evidence>
<dbReference type="Pfam" id="PF13304">
    <property type="entry name" value="AAA_21"/>
    <property type="match status" value="1"/>
</dbReference>
<comment type="caution">
    <text evidence="2">The sequence shown here is derived from an EMBL/GenBank/DDBJ whole genome shotgun (WGS) entry which is preliminary data.</text>
</comment>
<dbReference type="PATRIC" id="fig|46224.3.peg.55"/>
<dbReference type="Proteomes" id="UP000075666">
    <property type="component" value="Unassembled WGS sequence"/>
</dbReference>
<dbReference type="RefSeq" id="WP_066234313.1">
    <property type="nucleotide sequence ID" value="NZ_LQYN01000092.1"/>
</dbReference>
<dbReference type="Gene3D" id="3.40.50.300">
    <property type="entry name" value="P-loop containing nucleotide triphosphate hydrolases"/>
    <property type="match status" value="2"/>
</dbReference>
<dbReference type="EMBL" id="LQYN01000092">
    <property type="protein sequence ID" value="KYC96150.1"/>
    <property type="molecule type" value="Genomic_DNA"/>
</dbReference>
<dbReference type="InterPro" id="IPR027417">
    <property type="entry name" value="P-loop_NTPase"/>
</dbReference>
<dbReference type="InterPro" id="IPR051396">
    <property type="entry name" value="Bact_Antivir_Def_Nuclease"/>
</dbReference>
<dbReference type="STRING" id="46224.B4102_3556"/>
<dbReference type="PANTHER" id="PTHR43581">
    <property type="entry name" value="ATP/GTP PHOSPHATASE"/>
    <property type="match status" value="1"/>
</dbReference>
<reference evidence="2 3" key="1">
    <citation type="submission" date="2016-01" db="EMBL/GenBank/DDBJ databases">
        <title>Genome Sequences of Twelve Sporeforming Bacillus Species Isolated from Foods.</title>
        <authorList>
            <person name="Berendsen E.M."/>
            <person name="Wells-Bennik M.H."/>
            <person name="Krawcyk A.O."/>
            <person name="De Jong A."/>
            <person name="Holsappel S."/>
            <person name="Eijlander R.T."/>
            <person name="Kuipers O.P."/>
        </authorList>
    </citation>
    <scope>NUCLEOTIDE SEQUENCE [LARGE SCALE GENOMIC DNA]</scope>
    <source>
        <strain evidence="2 3">B4102</strain>
    </source>
</reference>
<evidence type="ECO:0000259" key="1">
    <source>
        <dbReference type="Pfam" id="PF13304"/>
    </source>
</evidence>
<gene>
    <name evidence="2" type="ORF">B4102_3556</name>
</gene>
<dbReference type="GO" id="GO:0016887">
    <property type="term" value="F:ATP hydrolysis activity"/>
    <property type="evidence" value="ECO:0007669"/>
    <property type="project" value="InterPro"/>
</dbReference>
<protein>
    <recommendedName>
        <fullName evidence="1">ATPase AAA-type core domain-containing protein</fullName>
    </recommendedName>
</protein>
<dbReference type="InterPro" id="IPR003959">
    <property type="entry name" value="ATPase_AAA_core"/>
</dbReference>
<dbReference type="GO" id="GO:0005524">
    <property type="term" value="F:ATP binding"/>
    <property type="evidence" value="ECO:0007669"/>
    <property type="project" value="InterPro"/>
</dbReference>
<keyword evidence="3" id="KW-1185">Reference proteome</keyword>
<dbReference type="SUPFAM" id="SSF52540">
    <property type="entry name" value="P-loop containing nucleoside triphosphate hydrolases"/>
    <property type="match status" value="1"/>
</dbReference>
<feature type="domain" description="ATPase AAA-type core" evidence="1">
    <location>
        <begin position="26"/>
        <end position="322"/>
    </location>
</feature>
<dbReference type="AlphaFoldDB" id="A0A150KPI9"/>
<dbReference type="OrthoDB" id="308933at2"/>
<evidence type="ECO:0000313" key="3">
    <source>
        <dbReference type="Proteomes" id="UP000075666"/>
    </source>
</evidence>